<keyword evidence="1" id="KW-1133">Transmembrane helix</keyword>
<accession>A0A1D3TDH3</accession>
<feature type="transmembrane region" description="Helical" evidence="1">
    <location>
        <begin position="6"/>
        <end position="25"/>
    </location>
</feature>
<dbReference type="Proteomes" id="UP000219813">
    <property type="component" value="Chromosome 13"/>
</dbReference>
<feature type="transmembrane region" description="Helical" evidence="1">
    <location>
        <begin position="165"/>
        <end position="185"/>
    </location>
</feature>
<proteinExistence type="predicted"/>
<feature type="transmembrane region" description="Helical" evidence="1">
    <location>
        <begin position="191"/>
        <end position="212"/>
    </location>
</feature>
<evidence type="ECO:0000313" key="3">
    <source>
        <dbReference type="Proteomes" id="UP000219813"/>
    </source>
</evidence>
<evidence type="ECO:0008006" key="4">
    <source>
        <dbReference type="Google" id="ProtNLM"/>
    </source>
</evidence>
<sequence>MVQTNIHVFFTLLIWIFQYFYELTLSEKSCIKKMNLNNTSNVRVRRLLYGKTYADSQHIDFLLKDKFQDNYLNSYDSLNIRDYFENSTDSLMSDNYLHTSHEELERKPSGIKKYEFRKKTGYSSRGNYLKKLNAKYDSEIVKLLDSLFKTSNEYENIRKLKFKNILKVCSPVIISSLLIASMMVLSQYSSFSMLLSIPLFILTVVYVTYKLAKNMKMRHLRK</sequence>
<dbReference type="RefSeq" id="XP_028863956.1">
    <property type="nucleotide sequence ID" value="XM_029007582.1"/>
</dbReference>
<dbReference type="AlphaFoldDB" id="A0A1D3TDH3"/>
<reference evidence="2 3" key="1">
    <citation type="submission" date="2016-06" db="EMBL/GenBank/DDBJ databases">
        <authorList>
            <consortium name="Pathogen Informatics"/>
        </authorList>
    </citation>
    <scope>NUCLEOTIDE SEQUENCE [LARGE SCALE GENOMIC DNA]</scope>
</reference>
<keyword evidence="1" id="KW-0812">Transmembrane</keyword>
<dbReference type="VEuPathDB" id="PlasmoDB:PmUG01_13057600"/>
<dbReference type="GeneID" id="39871295"/>
<keyword evidence="1" id="KW-0472">Membrane</keyword>
<evidence type="ECO:0000313" key="2">
    <source>
        <dbReference type="EMBL" id="SCP02930.1"/>
    </source>
</evidence>
<dbReference type="EMBL" id="LT594634">
    <property type="protein sequence ID" value="SCP02930.1"/>
    <property type="molecule type" value="Genomic_DNA"/>
</dbReference>
<name>A0A1D3TDH3_PLAMA</name>
<evidence type="ECO:0000256" key="1">
    <source>
        <dbReference type="SAM" id="Phobius"/>
    </source>
</evidence>
<organism evidence="2 3">
    <name type="scientific">Plasmodium malariae</name>
    <dbReference type="NCBI Taxonomy" id="5858"/>
    <lineage>
        <taxon>Eukaryota</taxon>
        <taxon>Sar</taxon>
        <taxon>Alveolata</taxon>
        <taxon>Apicomplexa</taxon>
        <taxon>Aconoidasida</taxon>
        <taxon>Haemosporida</taxon>
        <taxon>Plasmodiidae</taxon>
        <taxon>Plasmodium</taxon>
        <taxon>Plasmodium (Plasmodium)</taxon>
    </lineage>
</organism>
<gene>
    <name evidence="2" type="primary">PmUG01_13057600</name>
    <name evidence="2" type="ORF">PMUG01_13057600</name>
</gene>
<protein>
    <recommendedName>
        <fullName evidence="4">Pv-fam-d protein</fullName>
    </recommendedName>
</protein>
<dbReference type="KEGG" id="pmal:PMUG01_13057600"/>
<keyword evidence="3" id="KW-1185">Reference proteome</keyword>